<sequence length="109" mass="12079">MASTAGNSGWYRGIVKVVPSDDSLVIVGGNKAEIPPEKTITLSSLIAPKLARRDSIDEPFAWESREFLRKLCIGKDVKFKVDYTVPSIGREFGSVVFTSDDTNIFWLLL</sequence>
<dbReference type="Proteomes" id="UP000594638">
    <property type="component" value="Unassembled WGS sequence"/>
</dbReference>
<dbReference type="GO" id="GO:0006402">
    <property type="term" value="P:mRNA catabolic process"/>
    <property type="evidence" value="ECO:0007669"/>
    <property type="project" value="TreeGrafter"/>
</dbReference>
<dbReference type="GO" id="GO:0003723">
    <property type="term" value="F:RNA binding"/>
    <property type="evidence" value="ECO:0007669"/>
    <property type="project" value="TreeGrafter"/>
</dbReference>
<dbReference type="AlphaFoldDB" id="A0A8S0UFN0"/>
<proteinExistence type="predicted"/>
<dbReference type="GO" id="GO:0005829">
    <property type="term" value="C:cytosol"/>
    <property type="evidence" value="ECO:0007669"/>
    <property type="project" value="TreeGrafter"/>
</dbReference>
<evidence type="ECO:0000313" key="2">
    <source>
        <dbReference type="EMBL" id="CAA3014177.1"/>
    </source>
</evidence>
<dbReference type="PANTHER" id="PTHR12302:SF2">
    <property type="entry name" value="STAPHYLOCOCCAL NUCLEASE DOMAIN-CONTAINING PROTEIN 1"/>
    <property type="match status" value="1"/>
</dbReference>
<dbReference type="EMBL" id="CACTIH010007472">
    <property type="protein sequence ID" value="CAA3014177.1"/>
    <property type="molecule type" value="Genomic_DNA"/>
</dbReference>
<keyword evidence="3" id="KW-1185">Reference proteome</keyword>
<evidence type="ECO:0000259" key="1">
    <source>
        <dbReference type="PROSITE" id="PS50830"/>
    </source>
</evidence>
<dbReference type="PROSITE" id="PS50830">
    <property type="entry name" value="TNASE_3"/>
    <property type="match status" value="1"/>
</dbReference>
<gene>
    <name evidence="2" type="ORF">OLEA9_A039867</name>
</gene>
<dbReference type="SUPFAM" id="SSF50199">
    <property type="entry name" value="Staphylococcal nuclease"/>
    <property type="match status" value="1"/>
</dbReference>
<dbReference type="OrthoDB" id="1748468at2759"/>
<evidence type="ECO:0000313" key="3">
    <source>
        <dbReference type="Proteomes" id="UP000594638"/>
    </source>
</evidence>
<organism evidence="2 3">
    <name type="scientific">Olea europaea subsp. europaea</name>
    <dbReference type="NCBI Taxonomy" id="158383"/>
    <lineage>
        <taxon>Eukaryota</taxon>
        <taxon>Viridiplantae</taxon>
        <taxon>Streptophyta</taxon>
        <taxon>Embryophyta</taxon>
        <taxon>Tracheophyta</taxon>
        <taxon>Spermatophyta</taxon>
        <taxon>Magnoliopsida</taxon>
        <taxon>eudicotyledons</taxon>
        <taxon>Gunneridae</taxon>
        <taxon>Pentapetalae</taxon>
        <taxon>asterids</taxon>
        <taxon>lamiids</taxon>
        <taxon>Lamiales</taxon>
        <taxon>Oleaceae</taxon>
        <taxon>Oleeae</taxon>
        <taxon>Olea</taxon>
    </lineage>
</organism>
<dbReference type="Gramene" id="OE9A039867T2">
    <property type="protein sequence ID" value="OE9A039867C2"/>
    <property type="gene ID" value="OE9A039867"/>
</dbReference>
<comment type="caution">
    <text evidence="2">The sequence shown here is derived from an EMBL/GenBank/DDBJ whole genome shotgun (WGS) entry which is preliminary data.</text>
</comment>
<feature type="domain" description="TNase-like" evidence="1">
    <location>
        <begin position="9"/>
        <end position="109"/>
    </location>
</feature>
<dbReference type="GO" id="GO:0004518">
    <property type="term" value="F:nuclease activity"/>
    <property type="evidence" value="ECO:0007669"/>
    <property type="project" value="TreeGrafter"/>
</dbReference>
<dbReference type="GO" id="GO:0005634">
    <property type="term" value="C:nucleus"/>
    <property type="evidence" value="ECO:0007669"/>
    <property type="project" value="TreeGrafter"/>
</dbReference>
<accession>A0A8S0UFN0</accession>
<reference evidence="2 3" key="1">
    <citation type="submission" date="2019-12" db="EMBL/GenBank/DDBJ databases">
        <authorList>
            <person name="Alioto T."/>
            <person name="Alioto T."/>
            <person name="Gomez Garrido J."/>
        </authorList>
    </citation>
    <scope>NUCLEOTIDE SEQUENCE [LARGE SCALE GENOMIC DNA]</scope>
</reference>
<dbReference type="FunFam" id="2.40.50.90:FF:000018">
    <property type="entry name" value="Ribonuclease"/>
    <property type="match status" value="1"/>
</dbReference>
<dbReference type="InterPro" id="IPR016071">
    <property type="entry name" value="Staphylococal_nuclease_OB-fold"/>
</dbReference>
<dbReference type="PANTHER" id="PTHR12302">
    <property type="entry name" value="EBNA2 BINDING PROTEIN P100"/>
    <property type="match status" value="1"/>
</dbReference>
<dbReference type="Gene3D" id="2.40.50.90">
    <property type="match status" value="1"/>
</dbReference>
<protein>
    <submittedName>
        <fullName evidence="2">Ribonuclease TUDOR 1-like</fullName>
    </submittedName>
</protein>
<dbReference type="InterPro" id="IPR035437">
    <property type="entry name" value="SNase_OB-fold_sf"/>
</dbReference>
<name>A0A8S0UFN0_OLEEU</name>